<keyword evidence="5 11" id="KW-0548">Nucleotidyltransferase</keyword>
<dbReference type="InterPro" id="IPR016195">
    <property type="entry name" value="Pol/histidinol_Pase-like"/>
</dbReference>
<dbReference type="PANTHER" id="PTHR32294:SF4">
    <property type="entry name" value="ERROR-PRONE DNA POLYMERASE"/>
    <property type="match status" value="1"/>
</dbReference>
<proteinExistence type="inferred from homology"/>
<dbReference type="Gene3D" id="1.10.10.1600">
    <property type="entry name" value="Bacterial DNA polymerase III alpha subunit, thumb domain"/>
    <property type="match status" value="1"/>
</dbReference>
<organism evidence="13 14">
    <name type="scientific">Roseateles saccharophilus</name>
    <name type="common">Pseudomonas saccharophila</name>
    <dbReference type="NCBI Taxonomy" id="304"/>
    <lineage>
        <taxon>Bacteria</taxon>
        <taxon>Pseudomonadati</taxon>
        <taxon>Pseudomonadota</taxon>
        <taxon>Betaproteobacteria</taxon>
        <taxon>Burkholderiales</taxon>
        <taxon>Sphaerotilaceae</taxon>
        <taxon>Roseateles</taxon>
    </lineage>
</organism>
<comment type="caution">
    <text evidence="13">The sequence shown here is derived from an EMBL/GenBank/DDBJ whole genome shotgun (WGS) entry which is preliminary data.</text>
</comment>
<keyword evidence="6 11" id="KW-0235">DNA replication</keyword>
<dbReference type="InterPro" id="IPR004805">
    <property type="entry name" value="DnaE2/DnaE/PolC"/>
</dbReference>
<dbReference type="Gene3D" id="1.10.150.870">
    <property type="match status" value="1"/>
</dbReference>
<evidence type="ECO:0000256" key="7">
    <source>
        <dbReference type="ARBA" id="ARBA00022763"/>
    </source>
</evidence>
<dbReference type="HAMAP" id="MF_01902">
    <property type="entry name" value="DNApol_error_prone"/>
    <property type="match status" value="1"/>
</dbReference>
<dbReference type="InterPro" id="IPR029460">
    <property type="entry name" value="DNAPol_HHH"/>
</dbReference>
<dbReference type="InterPro" id="IPR003141">
    <property type="entry name" value="Pol/His_phosphatase_N"/>
</dbReference>
<dbReference type="CDD" id="cd04485">
    <property type="entry name" value="DnaE_OBF"/>
    <property type="match status" value="1"/>
</dbReference>
<dbReference type="Pfam" id="PF17657">
    <property type="entry name" value="DNA_pol3_finger"/>
    <property type="match status" value="1"/>
</dbReference>
<dbReference type="GO" id="GO:0006260">
    <property type="term" value="P:DNA replication"/>
    <property type="evidence" value="ECO:0007669"/>
    <property type="project" value="UniProtKB-KW"/>
</dbReference>
<evidence type="ECO:0000259" key="12">
    <source>
        <dbReference type="SMART" id="SM00481"/>
    </source>
</evidence>
<dbReference type="InterPro" id="IPR041931">
    <property type="entry name" value="DNA_pol3_alpha_thumb_dom"/>
</dbReference>
<dbReference type="Pfam" id="PF01336">
    <property type="entry name" value="tRNA_anti-codon"/>
    <property type="match status" value="1"/>
</dbReference>
<dbReference type="Pfam" id="PF02811">
    <property type="entry name" value="PHP"/>
    <property type="match status" value="1"/>
</dbReference>
<dbReference type="GO" id="GO:0005737">
    <property type="term" value="C:cytoplasm"/>
    <property type="evidence" value="ECO:0007669"/>
    <property type="project" value="UniProtKB-SubCell"/>
</dbReference>
<evidence type="ECO:0000256" key="9">
    <source>
        <dbReference type="ARBA" id="ARBA00023204"/>
    </source>
</evidence>
<evidence type="ECO:0000313" key="14">
    <source>
        <dbReference type="Proteomes" id="UP000295110"/>
    </source>
</evidence>
<evidence type="ECO:0000256" key="4">
    <source>
        <dbReference type="ARBA" id="ARBA00022679"/>
    </source>
</evidence>
<dbReference type="NCBIfam" id="NF004225">
    <property type="entry name" value="PRK05672.1"/>
    <property type="match status" value="1"/>
</dbReference>
<comment type="subcellular location">
    <subcellularLocation>
        <location evidence="1 11">Cytoplasm</location>
    </subcellularLocation>
</comment>
<accession>A0A4V2VSD6</accession>
<dbReference type="CDD" id="cd07434">
    <property type="entry name" value="PHP_PolIIIA_DnaE2"/>
    <property type="match status" value="1"/>
</dbReference>
<keyword evidence="8 11" id="KW-0239">DNA-directed DNA polymerase</keyword>
<dbReference type="Pfam" id="PF07733">
    <property type="entry name" value="DNA_pol3_alpha"/>
    <property type="match status" value="1"/>
</dbReference>
<evidence type="ECO:0000256" key="2">
    <source>
        <dbReference type="ARBA" id="ARBA00007391"/>
    </source>
</evidence>
<dbReference type="GO" id="GO:0006281">
    <property type="term" value="P:DNA repair"/>
    <property type="evidence" value="ECO:0007669"/>
    <property type="project" value="UniProtKB-UniRule"/>
</dbReference>
<dbReference type="InterPro" id="IPR040982">
    <property type="entry name" value="DNA_pol3_finger"/>
</dbReference>
<evidence type="ECO:0000256" key="11">
    <source>
        <dbReference type="HAMAP-Rule" id="MF_01902"/>
    </source>
</evidence>
<dbReference type="Proteomes" id="UP000295110">
    <property type="component" value="Unassembled WGS sequence"/>
</dbReference>
<feature type="domain" description="Polymerase/histidinol phosphatase N-terminal" evidence="12">
    <location>
        <begin position="15"/>
        <end position="108"/>
    </location>
</feature>
<evidence type="ECO:0000313" key="13">
    <source>
        <dbReference type="EMBL" id="TCV02030.1"/>
    </source>
</evidence>
<evidence type="ECO:0000256" key="1">
    <source>
        <dbReference type="ARBA" id="ARBA00004496"/>
    </source>
</evidence>
<dbReference type="InterPro" id="IPR004013">
    <property type="entry name" value="PHP_dom"/>
</dbReference>
<keyword evidence="7 11" id="KW-0227">DNA damage</keyword>
<dbReference type="Gene3D" id="3.20.20.140">
    <property type="entry name" value="Metal-dependent hydrolases"/>
    <property type="match status" value="1"/>
</dbReference>
<dbReference type="InterPro" id="IPR004365">
    <property type="entry name" value="NA-bd_OB_tRNA"/>
</dbReference>
<dbReference type="EMBL" id="SMBU01000005">
    <property type="protein sequence ID" value="TCV02030.1"/>
    <property type="molecule type" value="Genomic_DNA"/>
</dbReference>
<dbReference type="Pfam" id="PF14579">
    <property type="entry name" value="HHH_6"/>
    <property type="match status" value="1"/>
</dbReference>
<protein>
    <recommendedName>
        <fullName evidence="11">Error-prone DNA polymerase</fullName>
        <ecNumber evidence="11">2.7.7.7</ecNumber>
    </recommendedName>
</protein>
<comment type="function">
    <text evidence="11">DNA polymerase involved in damage-induced mutagenesis and translesion synthesis (TLS). It is not the major replicative DNA polymerase.</text>
</comment>
<comment type="catalytic activity">
    <reaction evidence="10 11">
        <text>DNA(n) + a 2'-deoxyribonucleoside 5'-triphosphate = DNA(n+1) + diphosphate</text>
        <dbReference type="Rhea" id="RHEA:22508"/>
        <dbReference type="Rhea" id="RHEA-COMP:17339"/>
        <dbReference type="Rhea" id="RHEA-COMP:17340"/>
        <dbReference type="ChEBI" id="CHEBI:33019"/>
        <dbReference type="ChEBI" id="CHEBI:61560"/>
        <dbReference type="ChEBI" id="CHEBI:173112"/>
        <dbReference type="EC" id="2.7.7.7"/>
    </reaction>
</comment>
<dbReference type="GO" id="GO:0003676">
    <property type="term" value="F:nucleic acid binding"/>
    <property type="evidence" value="ECO:0007669"/>
    <property type="project" value="InterPro"/>
</dbReference>
<dbReference type="SUPFAM" id="SSF89550">
    <property type="entry name" value="PHP domain-like"/>
    <property type="match status" value="1"/>
</dbReference>
<reference evidence="13 14" key="1">
    <citation type="submission" date="2019-03" db="EMBL/GenBank/DDBJ databases">
        <title>Genomic Encyclopedia of Type Strains, Phase IV (KMG-IV): sequencing the most valuable type-strain genomes for metagenomic binning, comparative biology and taxonomic classification.</title>
        <authorList>
            <person name="Goeker M."/>
        </authorList>
    </citation>
    <scope>NUCLEOTIDE SEQUENCE [LARGE SCALE GENOMIC DNA]</scope>
    <source>
        <strain evidence="13 14">DSM 654</strain>
    </source>
</reference>
<dbReference type="RefSeq" id="WP_132570402.1">
    <property type="nucleotide sequence ID" value="NZ_CBCSGL010000111.1"/>
</dbReference>
<evidence type="ECO:0000256" key="8">
    <source>
        <dbReference type="ARBA" id="ARBA00022932"/>
    </source>
</evidence>
<dbReference type="OrthoDB" id="9803237at2"/>
<dbReference type="InterPro" id="IPR023073">
    <property type="entry name" value="DnaE2"/>
</dbReference>
<keyword evidence="9 11" id="KW-0234">DNA repair</keyword>
<evidence type="ECO:0000256" key="10">
    <source>
        <dbReference type="ARBA" id="ARBA00049244"/>
    </source>
</evidence>
<evidence type="ECO:0000256" key="3">
    <source>
        <dbReference type="ARBA" id="ARBA00022490"/>
    </source>
</evidence>
<comment type="similarity">
    <text evidence="2 11">Belongs to the DNA polymerase type-C family. DnaE2 subfamily.</text>
</comment>
<dbReference type="PANTHER" id="PTHR32294">
    <property type="entry name" value="DNA POLYMERASE III SUBUNIT ALPHA"/>
    <property type="match status" value="1"/>
</dbReference>
<keyword evidence="3 11" id="KW-0963">Cytoplasm</keyword>
<evidence type="ECO:0000256" key="6">
    <source>
        <dbReference type="ARBA" id="ARBA00022705"/>
    </source>
</evidence>
<dbReference type="NCBIfam" id="TIGR00594">
    <property type="entry name" value="polc"/>
    <property type="match status" value="1"/>
</dbReference>
<dbReference type="InterPro" id="IPR011708">
    <property type="entry name" value="DNA_pol3_alpha_NTPase_dom"/>
</dbReference>
<gene>
    <name evidence="11" type="primary">dnaE2</name>
    <name evidence="13" type="ORF">EV671_100565</name>
</gene>
<dbReference type="SMART" id="SM00481">
    <property type="entry name" value="POLIIIAc"/>
    <property type="match status" value="1"/>
</dbReference>
<keyword evidence="14" id="KW-1185">Reference proteome</keyword>
<dbReference type="GO" id="GO:0008408">
    <property type="term" value="F:3'-5' exonuclease activity"/>
    <property type="evidence" value="ECO:0007669"/>
    <property type="project" value="InterPro"/>
</dbReference>
<dbReference type="GO" id="GO:0003887">
    <property type="term" value="F:DNA-directed DNA polymerase activity"/>
    <property type="evidence" value="ECO:0007669"/>
    <property type="project" value="UniProtKB-UniRule"/>
</dbReference>
<dbReference type="EC" id="2.7.7.7" evidence="11"/>
<sequence length="1082" mass="121158">MRREPPPRGEGLRYAELHCLSAFSFLRGASEPAELVERACTLGYTALAITDECSLAGVVRAHKQLREMREAAHHEARQAARLAGEPEANVEQPRLMQLLIGSEFLVRDDAGTPRFKLVLIAQNLNGYGNLSQFITRLRRASPVKGEYTLHWRSIAPEKLTDCLALLVLPREAGQADGSELAAPAHWALRHFAGRAWVAVELLREAGDALWLQRLQQLSEDTALPLVAAGDVHFHVRSRKALQDVMTATRLGRTVAGCGFDLQPNAERHLRSRQRIAQICPAELLAETLNVAARCTFSLDEISYRYPSEVVPAGRTPRQHLRDLTYAGACKRWPQHEGGVPDKFKRRIEDELELIEELGYEHYFLTVADVVEFARSIKILCQGRGSAANSVVCYCLHVTSVDPDRSTLLFERFISRERGEPPDIDVDFEHERREEVIQHLYKKYGRDRAALTAVVICYRPKSAIRDVGKALGFSEEQLVIMSKDHSGWPGQVLPENHRAALLQQLGMADDDPRLQQLITLARQLNGLPRHLSQHVGGFVLTEGVLERLVPIENATMKDRSVIEWDKDDIDELKMMKVDVLALGMLSAIRRCFDLVNPMRGTAIDLTIPDDDCATYDMICKADTIGVFQIESRAQMSMLPRLQPRTYYDLVVEVAIVRPGPIEGGMVHPYLKNRALPEDQVEYPSEALKEALWRTRGVPIFQEQVMQVAMIAAGFSAGEADELRRAMAAWKRPGVLEKYYDKVVDGMRDRGYTDDFAKRIFDQIKGFSSYGFPESHAASFALLTYVSAWLKCHEPAAFLCALLNSQPLGFYTPSQLVQDARRHQVEVRSIDVNHSGYNSTLEPRDGEHQPAVRLGLRLVSGLGKEAAQRIEAAHAQSPFDHPQDLAARARLTQADMQHLAAADALTSLAGHRRQQVWQASALHAMPALLQGSLLPEDELELPAAAEGEEVLWDYAATGLTLRRHPLALLRPRLAREGWLTARQLDAMKSGRRARACGIVTGRQKPQTAKGTLFVTLEDETGNVQVIVWNQVYEEHRSTILGARLLAVEGVWQRGDGDVRHLLAKGFRNLNPLLGRLPTESRDFR</sequence>
<evidence type="ECO:0000256" key="5">
    <source>
        <dbReference type="ARBA" id="ARBA00022695"/>
    </source>
</evidence>
<keyword evidence="4 11" id="KW-0808">Transferase</keyword>
<dbReference type="AlphaFoldDB" id="A0A4V2VSD6"/>
<name>A0A4V2VSD6_ROSSA</name>